<proteinExistence type="inferred from homology"/>
<keyword evidence="3" id="KW-0812">Transmembrane</keyword>
<keyword evidence="5" id="KW-1185">Reference proteome</keyword>
<dbReference type="EMBL" id="LXQA010185985">
    <property type="protein sequence ID" value="MCI31282.1"/>
    <property type="molecule type" value="Genomic_DNA"/>
</dbReference>
<feature type="transmembrane region" description="Helical" evidence="3">
    <location>
        <begin position="36"/>
        <end position="57"/>
    </location>
</feature>
<comment type="caution">
    <text evidence="4">The sequence shown here is derived from an EMBL/GenBank/DDBJ whole genome shotgun (WGS) entry which is preliminary data.</text>
</comment>
<keyword evidence="3" id="KW-1133">Transmembrane helix</keyword>
<comment type="similarity">
    <text evidence="1">Belongs to the amino acid-polyamine-organocation (APC) superfamily. Cationic amino acid transporter (CAT) (TC 2.A.3.3) family.</text>
</comment>
<accession>A0A392R5A0</accession>
<sequence length="71" mass="7577">MYMLVSIVVVGLVPYYAIDPDTPISSAFADHGMQWAVYIINVGACTALCSALMGGILPQVKVVSCYLHVLS</sequence>
<evidence type="ECO:0000313" key="4">
    <source>
        <dbReference type="EMBL" id="MCI31282.1"/>
    </source>
</evidence>
<evidence type="ECO:0000256" key="1">
    <source>
        <dbReference type="ARBA" id="ARBA00008572"/>
    </source>
</evidence>
<keyword evidence="2" id="KW-0813">Transport</keyword>
<keyword evidence="3" id="KW-0472">Membrane</keyword>
<organism evidence="4 5">
    <name type="scientific">Trifolium medium</name>
    <dbReference type="NCBI Taxonomy" id="97028"/>
    <lineage>
        <taxon>Eukaryota</taxon>
        <taxon>Viridiplantae</taxon>
        <taxon>Streptophyta</taxon>
        <taxon>Embryophyta</taxon>
        <taxon>Tracheophyta</taxon>
        <taxon>Spermatophyta</taxon>
        <taxon>Magnoliopsida</taxon>
        <taxon>eudicotyledons</taxon>
        <taxon>Gunneridae</taxon>
        <taxon>Pentapetalae</taxon>
        <taxon>rosids</taxon>
        <taxon>fabids</taxon>
        <taxon>Fabales</taxon>
        <taxon>Fabaceae</taxon>
        <taxon>Papilionoideae</taxon>
        <taxon>50 kb inversion clade</taxon>
        <taxon>NPAAA clade</taxon>
        <taxon>Hologalegina</taxon>
        <taxon>IRL clade</taxon>
        <taxon>Trifolieae</taxon>
        <taxon>Trifolium</taxon>
    </lineage>
</organism>
<protein>
    <submittedName>
        <fullName evidence="4">Cationic amino acid transporter 2 vacuolar-like</fullName>
    </submittedName>
</protein>
<dbReference type="PANTHER" id="PTHR43243:SF4">
    <property type="entry name" value="CATIONIC AMINO ACID TRANSPORTER 4"/>
    <property type="match status" value="1"/>
</dbReference>
<dbReference type="AlphaFoldDB" id="A0A392R5A0"/>
<evidence type="ECO:0000256" key="2">
    <source>
        <dbReference type="ARBA" id="ARBA00022448"/>
    </source>
</evidence>
<evidence type="ECO:0000256" key="3">
    <source>
        <dbReference type="SAM" id="Phobius"/>
    </source>
</evidence>
<dbReference type="PANTHER" id="PTHR43243">
    <property type="entry name" value="INNER MEMBRANE TRANSPORTER YGJI-RELATED"/>
    <property type="match status" value="1"/>
</dbReference>
<name>A0A392R5A0_9FABA</name>
<dbReference type="Proteomes" id="UP000265520">
    <property type="component" value="Unassembled WGS sequence"/>
</dbReference>
<dbReference type="Gene3D" id="1.20.1740.10">
    <property type="entry name" value="Amino acid/polyamine transporter I"/>
    <property type="match status" value="1"/>
</dbReference>
<evidence type="ECO:0000313" key="5">
    <source>
        <dbReference type="Proteomes" id="UP000265520"/>
    </source>
</evidence>
<reference evidence="4 5" key="1">
    <citation type="journal article" date="2018" name="Front. Plant Sci.">
        <title>Red Clover (Trifolium pratense) and Zigzag Clover (T. medium) - A Picture of Genomic Similarities and Differences.</title>
        <authorList>
            <person name="Dluhosova J."/>
            <person name="Istvanek J."/>
            <person name="Nedelnik J."/>
            <person name="Repkova J."/>
        </authorList>
    </citation>
    <scope>NUCLEOTIDE SEQUENCE [LARGE SCALE GENOMIC DNA]</scope>
    <source>
        <strain evidence="5">cv. 10/8</strain>
        <tissue evidence="4">Leaf</tissue>
    </source>
</reference>
<dbReference type="GO" id="GO:0015171">
    <property type="term" value="F:amino acid transmembrane transporter activity"/>
    <property type="evidence" value="ECO:0007669"/>
    <property type="project" value="TreeGrafter"/>
</dbReference>